<comment type="cofactor">
    <cofactor evidence="17">
        <name>Cu(+)</name>
        <dbReference type="ChEBI" id="CHEBI:49552"/>
    </cofactor>
    <text evidence="17">Binds 1 Cu(+) ion.</text>
</comment>
<evidence type="ECO:0000256" key="15">
    <source>
        <dbReference type="ARBA" id="ARBA00023063"/>
    </source>
</evidence>
<keyword evidence="9 17" id="KW-0479">Metal-binding</keyword>
<evidence type="ECO:0000256" key="3">
    <source>
        <dbReference type="ARBA" id="ARBA00005127"/>
    </source>
</evidence>
<dbReference type="InterPro" id="IPR001117">
    <property type="entry name" value="Cu-oxidase_2nd"/>
</dbReference>
<keyword evidence="14 17" id="KW-0186">Copper</keyword>
<comment type="caution">
    <text evidence="20">The sequence shown here is derived from an EMBL/GenBank/DDBJ whole genome shotgun (WGS) entry which is preliminary data.</text>
</comment>
<evidence type="ECO:0000313" key="20">
    <source>
        <dbReference type="EMBL" id="GGC23179.1"/>
    </source>
</evidence>
<dbReference type="NCBIfam" id="TIGR02376">
    <property type="entry name" value="Cu_nitrite_red"/>
    <property type="match status" value="1"/>
</dbReference>
<evidence type="ECO:0000259" key="18">
    <source>
        <dbReference type="Pfam" id="PF00394"/>
    </source>
</evidence>
<comment type="similarity">
    <text evidence="4 17">Belongs to the multicopper oxidase family.</text>
</comment>
<dbReference type="SUPFAM" id="SSF49503">
    <property type="entry name" value="Cupredoxins"/>
    <property type="match status" value="2"/>
</dbReference>
<reference evidence="21" key="1">
    <citation type="journal article" date="2019" name="Int. J. Syst. Evol. Microbiol.">
        <title>The Global Catalogue of Microorganisms (GCM) 10K type strain sequencing project: providing services to taxonomists for standard genome sequencing and annotation.</title>
        <authorList>
            <consortium name="The Broad Institute Genomics Platform"/>
            <consortium name="The Broad Institute Genome Sequencing Center for Infectious Disease"/>
            <person name="Wu L."/>
            <person name="Ma J."/>
        </authorList>
    </citation>
    <scope>NUCLEOTIDE SEQUENCE [LARGE SCALE GENOMIC DNA]</scope>
    <source>
        <strain evidence="21">CGMCC 1.12478</strain>
    </source>
</reference>
<evidence type="ECO:0000256" key="16">
    <source>
        <dbReference type="ARBA" id="ARBA00049340"/>
    </source>
</evidence>
<evidence type="ECO:0000256" key="2">
    <source>
        <dbReference type="ARBA" id="ARBA00004418"/>
    </source>
</evidence>
<dbReference type="PRINTS" id="PR00695">
    <property type="entry name" value="CUNO2RDTASE"/>
</dbReference>
<dbReference type="EC" id="1.7.2.1" evidence="6 17"/>
<dbReference type="InterPro" id="IPR011707">
    <property type="entry name" value="Cu-oxidase-like_N"/>
</dbReference>
<keyword evidence="8" id="KW-0285">Flavoprotein</keyword>
<evidence type="ECO:0000256" key="12">
    <source>
        <dbReference type="ARBA" id="ARBA00022827"/>
    </source>
</evidence>
<dbReference type="InterPro" id="IPR008972">
    <property type="entry name" value="Cupredoxin"/>
</dbReference>
<sequence length="418" mass="45140">MTLATSLSLTEDTMTTFFNPGALKTSRRNVLRGSVLAGAAALTGASAMAVPRAPKLDIANRTSAKLYEASANPATESTAKTADLSGYTRVRQEMVAPPYAPEHEQIATGGPKIIEVLLETTERLMVVDEDTGASIWALTFNGSVPGPLIICHEGDMVEVTLRNPETSMMEHNIDFHAATGALGGGGLTHVYPGEECVLRWKATKPGCFTYHCAPGGAMIPYHVTHGMNGAVMVLPRDGLKDRDGNPLKYDKIAYIGEQDYYLPKDENGDYRSYDAAGDDYADSLDAMRTLTPTHCVFNGAVGAITGENAMQFNVGETVLMIHNQANRDTRPHLIGGHGNYVWETSFSEAPLTGLETWFVRGGTAMAAMYTFEQPGVYAYVNHNLIEAALLGATAHFVVQGDWDNDLMEQVVAPRPFEA</sequence>
<evidence type="ECO:0000256" key="6">
    <source>
        <dbReference type="ARBA" id="ARBA00011882"/>
    </source>
</evidence>
<dbReference type="Proteomes" id="UP000645462">
    <property type="component" value="Unassembled WGS sequence"/>
</dbReference>
<evidence type="ECO:0000256" key="13">
    <source>
        <dbReference type="ARBA" id="ARBA00023002"/>
    </source>
</evidence>
<evidence type="ECO:0000256" key="9">
    <source>
        <dbReference type="ARBA" id="ARBA00022723"/>
    </source>
</evidence>
<gene>
    <name evidence="20" type="ORF">GCM10011363_44600</name>
</gene>
<keyword evidence="11" id="KW-0574">Periplasm</keyword>
<evidence type="ECO:0000256" key="17">
    <source>
        <dbReference type="RuleBase" id="RU365025"/>
    </source>
</evidence>
<evidence type="ECO:0000259" key="19">
    <source>
        <dbReference type="Pfam" id="PF07732"/>
    </source>
</evidence>
<evidence type="ECO:0000256" key="14">
    <source>
        <dbReference type="ARBA" id="ARBA00023008"/>
    </source>
</evidence>
<dbReference type="Pfam" id="PF00394">
    <property type="entry name" value="Cu-oxidase"/>
    <property type="match status" value="1"/>
</dbReference>
<evidence type="ECO:0000256" key="11">
    <source>
        <dbReference type="ARBA" id="ARBA00022764"/>
    </source>
</evidence>
<accession>A0ABQ1LDI0</accession>
<comment type="catalytic activity">
    <reaction evidence="16 17">
        <text>nitric oxide + Fe(III)-[cytochrome c] + H2O = Fe(II)-[cytochrome c] + nitrite + 2 H(+)</text>
        <dbReference type="Rhea" id="RHEA:15233"/>
        <dbReference type="Rhea" id="RHEA-COMP:10350"/>
        <dbReference type="Rhea" id="RHEA-COMP:14399"/>
        <dbReference type="ChEBI" id="CHEBI:15377"/>
        <dbReference type="ChEBI" id="CHEBI:15378"/>
        <dbReference type="ChEBI" id="CHEBI:16301"/>
        <dbReference type="ChEBI" id="CHEBI:16480"/>
        <dbReference type="ChEBI" id="CHEBI:29033"/>
        <dbReference type="ChEBI" id="CHEBI:29034"/>
        <dbReference type="EC" id="1.7.2.1"/>
    </reaction>
</comment>
<keyword evidence="15" id="KW-0534">Nitrate assimilation</keyword>
<comment type="subunit">
    <text evidence="5 17">Homotrimer.</text>
</comment>
<evidence type="ECO:0000256" key="10">
    <source>
        <dbReference type="ARBA" id="ARBA00022737"/>
    </source>
</evidence>
<keyword evidence="10" id="KW-0677">Repeat</keyword>
<dbReference type="Pfam" id="PF07732">
    <property type="entry name" value="Cu-oxidase_3"/>
    <property type="match status" value="1"/>
</dbReference>
<feature type="domain" description="Plastocyanin-like" evidence="19">
    <location>
        <begin position="135"/>
        <end position="236"/>
    </location>
</feature>
<evidence type="ECO:0000256" key="1">
    <source>
        <dbReference type="ARBA" id="ARBA00001974"/>
    </source>
</evidence>
<evidence type="ECO:0000256" key="4">
    <source>
        <dbReference type="ARBA" id="ARBA00010609"/>
    </source>
</evidence>
<comment type="cofactor">
    <cofactor evidence="1">
        <name>FAD</name>
        <dbReference type="ChEBI" id="CHEBI:57692"/>
    </cofactor>
</comment>
<dbReference type="Gene3D" id="2.60.40.420">
    <property type="entry name" value="Cupredoxins - blue copper proteins"/>
    <property type="match status" value="2"/>
</dbReference>
<dbReference type="EMBL" id="BMFC01000026">
    <property type="protein sequence ID" value="GGC23179.1"/>
    <property type="molecule type" value="Genomic_DNA"/>
</dbReference>
<name>A0ABQ1LDI0_9RHOB</name>
<feature type="domain" description="Plastocyanin-like" evidence="18">
    <location>
        <begin position="254"/>
        <end position="401"/>
    </location>
</feature>
<comment type="subcellular location">
    <subcellularLocation>
        <location evidence="2">Periplasm</location>
    </subcellularLocation>
</comment>
<evidence type="ECO:0000256" key="5">
    <source>
        <dbReference type="ARBA" id="ARBA00011233"/>
    </source>
</evidence>
<dbReference type="PROSITE" id="PS51318">
    <property type="entry name" value="TAT"/>
    <property type="match status" value="1"/>
</dbReference>
<evidence type="ECO:0000256" key="7">
    <source>
        <dbReference type="ARBA" id="ARBA00017290"/>
    </source>
</evidence>
<comment type="pathway">
    <text evidence="3">Nitrogen metabolism; nitrate reduction (denitrification); dinitrogen from nitrate: step 2/4.</text>
</comment>
<comment type="cofactor">
    <cofactor evidence="17">
        <name>Cu(2+)</name>
        <dbReference type="ChEBI" id="CHEBI:29036"/>
    </cofactor>
    <text evidence="17">Binds 1 Cu(+) ion.</text>
</comment>
<dbReference type="InterPro" id="IPR001287">
    <property type="entry name" value="NO2-reductase_Cu"/>
</dbReference>
<organism evidence="20 21">
    <name type="scientific">Marivita lacus</name>
    <dbReference type="NCBI Taxonomy" id="1323742"/>
    <lineage>
        <taxon>Bacteria</taxon>
        <taxon>Pseudomonadati</taxon>
        <taxon>Pseudomonadota</taxon>
        <taxon>Alphaproteobacteria</taxon>
        <taxon>Rhodobacterales</taxon>
        <taxon>Roseobacteraceae</taxon>
        <taxon>Marivita</taxon>
    </lineage>
</organism>
<keyword evidence="12" id="KW-0274">FAD</keyword>
<evidence type="ECO:0000256" key="8">
    <source>
        <dbReference type="ARBA" id="ARBA00022630"/>
    </source>
</evidence>
<proteinExistence type="inferred from homology"/>
<keyword evidence="21" id="KW-1185">Reference proteome</keyword>
<dbReference type="InterPro" id="IPR006311">
    <property type="entry name" value="TAT_signal"/>
</dbReference>
<evidence type="ECO:0000313" key="21">
    <source>
        <dbReference type="Proteomes" id="UP000645462"/>
    </source>
</evidence>
<protein>
    <recommendedName>
        <fullName evidence="7 17">Copper-containing nitrite reductase</fullName>
        <ecNumber evidence="6 17">1.7.2.1</ecNumber>
    </recommendedName>
</protein>
<keyword evidence="13 17" id="KW-0560">Oxidoreductase</keyword>